<dbReference type="Gene3D" id="3.30.70.100">
    <property type="match status" value="1"/>
</dbReference>
<evidence type="ECO:0000256" key="2">
    <source>
        <dbReference type="RuleBase" id="RU004168"/>
    </source>
</evidence>
<dbReference type="PANTHER" id="PTHR10029:SF10">
    <property type="entry name" value="GEO08407P1"/>
    <property type="match status" value="1"/>
</dbReference>
<reference evidence="4" key="1">
    <citation type="submission" date="2020-11" db="EMBL/GenBank/DDBJ databases">
        <authorList>
            <person name="Tran Van P."/>
        </authorList>
    </citation>
    <scope>NUCLEOTIDE SEQUENCE</scope>
</reference>
<sequence length="87" mass="9503">MGTQDGPGNIVSVEFEVFGQVQVLTGHGPGRMVEELNILFILVSGVYFTKYCRDMGLQVGLGGWVKNSRSGTVIGKIQGERKKVEQM</sequence>
<comment type="similarity">
    <text evidence="2">Belongs to the acylphosphatase family.</text>
</comment>
<gene>
    <name evidence="4" type="ORF">TGEB3V08_LOCUS753</name>
</gene>
<dbReference type="PROSITE" id="PS51160">
    <property type="entry name" value="ACYLPHOSPHATASE_3"/>
    <property type="match status" value="1"/>
</dbReference>
<dbReference type="AlphaFoldDB" id="A0A7R9JNS9"/>
<proteinExistence type="inferred from homology"/>
<dbReference type="PANTHER" id="PTHR10029">
    <property type="entry name" value="ACYLPHOSPHATASE"/>
    <property type="match status" value="1"/>
</dbReference>
<accession>A0A7R9JNS9</accession>
<protein>
    <recommendedName>
        <fullName evidence="3">Acylphosphatase-like domain-containing protein</fullName>
    </recommendedName>
</protein>
<dbReference type="InterPro" id="IPR036046">
    <property type="entry name" value="Acylphosphatase-like_dom_sf"/>
</dbReference>
<dbReference type="EMBL" id="OE839244">
    <property type="protein sequence ID" value="CAD7586380.1"/>
    <property type="molecule type" value="Genomic_DNA"/>
</dbReference>
<comment type="caution">
    <text evidence="1">Lacks conserved residue(s) required for the propagation of feature annotation.</text>
</comment>
<feature type="domain" description="Acylphosphatase-like" evidence="3">
    <location>
        <begin position="12"/>
        <end position="87"/>
    </location>
</feature>
<dbReference type="PROSITE" id="PS00151">
    <property type="entry name" value="ACYLPHOSPHATASE_2"/>
    <property type="match status" value="1"/>
</dbReference>
<evidence type="ECO:0000259" key="3">
    <source>
        <dbReference type="PROSITE" id="PS51160"/>
    </source>
</evidence>
<name>A0A7R9JNS9_TIMGE</name>
<dbReference type="InterPro" id="IPR020456">
    <property type="entry name" value="Acylphosphatase"/>
</dbReference>
<dbReference type="InterPro" id="IPR017968">
    <property type="entry name" value="Acylphosphatase_CS"/>
</dbReference>
<organism evidence="4">
    <name type="scientific">Timema genevievae</name>
    <name type="common">Walking stick</name>
    <dbReference type="NCBI Taxonomy" id="629358"/>
    <lineage>
        <taxon>Eukaryota</taxon>
        <taxon>Metazoa</taxon>
        <taxon>Ecdysozoa</taxon>
        <taxon>Arthropoda</taxon>
        <taxon>Hexapoda</taxon>
        <taxon>Insecta</taxon>
        <taxon>Pterygota</taxon>
        <taxon>Neoptera</taxon>
        <taxon>Polyneoptera</taxon>
        <taxon>Phasmatodea</taxon>
        <taxon>Timematodea</taxon>
        <taxon>Timematoidea</taxon>
        <taxon>Timematidae</taxon>
        <taxon>Timema</taxon>
    </lineage>
</organism>
<dbReference type="Pfam" id="PF00708">
    <property type="entry name" value="Acylphosphatase"/>
    <property type="match status" value="1"/>
</dbReference>
<dbReference type="InterPro" id="IPR001792">
    <property type="entry name" value="Acylphosphatase-like_dom"/>
</dbReference>
<evidence type="ECO:0000256" key="1">
    <source>
        <dbReference type="PROSITE-ProRule" id="PRU00520"/>
    </source>
</evidence>
<dbReference type="GO" id="GO:0003998">
    <property type="term" value="F:acylphosphatase activity"/>
    <property type="evidence" value="ECO:0007669"/>
    <property type="project" value="InterPro"/>
</dbReference>
<evidence type="ECO:0000313" key="4">
    <source>
        <dbReference type="EMBL" id="CAD7586380.1"/>
    </source>
</evidence>
<dbReference type="SUPFAM" id="SSF54975">
    <property type="entry name" value="Acylphosphatase/BLUF domain-like"/>
    <property type="match status" value="1"/>
</dbReference>